<comment type="caution">
    <text evidence="3">The sequence shown here is derived from an EMBL/GenBank/DDBJ whole genome shotgun (WGS) entry which is preliminary data.</text>
</comment>
<dbReference type="InterPro" id="IPR006059">
    <property type="entry name" value="SBP"/>
</dbReference>
<dbReference type="PANTHER" id="PTHR30006:SF25">
    <property type="entry name" value="PHOSPHOGLYCERATE TRANSPORT REGULATORY PROTEIN PGTC"/>
    <property type="match status" value="1"/>
</dbReference>
<gene>
    <name evidence="3" type="ORF">MMF94_36015</name>
</gene>
<dbReference type="RefSeq" id="WP_241041946.1">
    <property type="nucleotide sequence ID" value="NZ_BAAAJF010000041.1"/>
</dbReference>
<dbReference type="Gene3D" id="3.40.190.10">
    <property type="entry name" value="Periplasmic binding protein-like II"/>
    <property type="match status" value="2"/>
</dbReference>
<organism evidence="3 4">
    <name type="scientific">Pseudonocardia alaniniphila</name>
    <dbReference type="NCBI Taxonomy" id="75291"/>
    <lineage>
        <taxon>Bacteria</taxon>
        <taxon>Bacillati</taxon>
        <taxon>Actinomycetota</taxon>
        <taxon>Actinomycetes</taxon>
        <taxon>Pseudonocardiales</taxon>
        <taxon>Pseudonocardiaceae</taxon>
        <taxon>Pseudonocardia</taxon>
    </lineage>
</organism>
<proteinExistence type="predicted"/>
<feature type="signal peptide" evidence="2">
    <location>
        <begin position="1"/>
        <end position="31"/>
    </location>
</feature>
<dbReference type="PROSITE" id="PS51257">
    <property type="entry name" value="PROKAR_LIPOPROTEIN"/>
    <property type="match status" value="1"/>
</dbReference>
<dbReference type="Proteomes" id="UP001299970">
    <property type="component" value="Unassembled WGS sequence"/>
</dbReference>
<evidence type="ECO:0000256" key="2">
    <source>
        <dbReference type="SAM" id="SignalP"/>
    </source>
</evidence>
<evidence type="ECO:0000256" key="1">
    <source>
        <dbReference type="ARBA" id="ARBA00022729"/>
    </source>
</evidence>
<sequence>MFERARWSRRVGVVAVAAALLAVASCASAPAAPPNPIAVEQVPDYYPADYQQIIEGSKAEGGELVINSGTAKENWAPIFRDFQKKYPWVESILAKESGAEGYQQLLNEIATDSVQTDLMVVSSTQGWNEFAAHEGALAEYRSPEADHLPEFAELLPNVYAMSLDPMGMVYNTALISSDLTSLADLADYAAAHPGELDGKVTVREGSTPFGFTVAYAWTEWNPKNPDAKATFEKLLPLSRAETSSGIQIEKVLSGEYAAGFLISSALGYEQEERSGGLVKFVLPKDGTLLLGRGAGIIGKAPHPNTARLFLDFLLSEEGQRAVAEGGLTAYRDGIEGTQGLRTYQDLVKEVGDDSIVVVPFDMVPQAEVEQYIARFAELLPG</sequence>
<evidence type="ECO:0000313" key="4">
    <source>
        <dbReference type="Proteomes" id="UP001299970"/>
    </source>
</evidence>
<protein>
    <submittedName>
        <fullName evidence="3">ABC transporter substrate-binding protein</fullName>
    </submittedName>
</protein>
<dbReference type="SUPFAM" id="SSF53850">
    <property type="entry name" value="Periplasmic binding protein-like II"/>
    <property type="match status" value="1"/>
</dbReference>
<reference evidence="3 4" key="1">
    <citation type="submission" date="2022-03" db="EMBL/GenBank/DDBJ databases">
        <title>Pseudonocardia alaer sp. nov., a novel actinomycete isolated from reed forest soil.</title>
        <authorList>
            <person name="Wang L."/>
        </authorList>
    </citation>
    <scope>NUCLEOTIDE SEQUENCE [LARGE SCALE GENOMIC DNA]</scope>
    <source>
        <strain evidence="3 4">Y-16303</strain>
    </source>
</reference>
<keyword evidence="4" id="KW-1185">Reference proteome</keyword>
<dbReference type="EMBL" id="JAKXMK010000040">
    <property type="protein sequence ID" value="MCH6171138.1"/>
    <property type="molecule type" value="Genomic_DNA"/>
</dbReference>
<dbReference type="PANTHER" id="PTHR30006">
    <property type="entry name" value="THIAMINE-BINDING PERIPLASMIC PROTEIN-RELATED"/>
    <property type="match status" value="1"/>
</dbReference>
<accession>A0ABS9TRF7</accession>
<feature type="chain" id="PRO_5045758883" evidence="2">
    <location>
        <begin position="32"/>
        <end position="381"/>
    </location>
</feature>
<dbReference type="Pfam" id="PF13416">
    <property type="entry name" value="SBP_bac_8"/>
    <property type="match status" value="1"/>
</dbReference>
<evidence type="ECO:0000313" key="3">
    <source>
        <dbReference type="EMBL" id="MCH6171138.1"/>
    </source>
</evidence>
<name>A0ABS9TRF7_9PSEU</name>
<keyword evidence="1 2" id="KW-0732">Signal</keyword>